<proteinExistence type="predicted"/>
<keyword evidence="1" id="KW-0812">Transmembrane</keyword>
<comment type="caution">
    <text evidence="2">The sequence shown here is derived from an EMBL/GenBank/DDBJ whole genome shotgun (WGS) entry which is preliminary data.</text>
</comment>
<dbReference type="AlphaFoldDB" id="A0A543AUM3"/>
<keyword evidence="1" id="KW-0472">Membrane</keyword>
<accession>A0A543AUM3</accession>
<keyword evidence="1" id="KW-1133">Transmembrane helix</keyword>
<dbReference type="RefSeq" id="WP_142037463.1">
    <property type="nucleotide sequence ID" value="NZ_JBHTGS010000001.1"/>
</dbReference>
<reference evidence="2 3" key="1">
    <citation type="submission" date="2019-06" db="EMBL/GenBank/DDBJ databases">
        <title>Sequencing the genomes of 1000 actinobacteria strains.</title>
        <authorList>
            <person name="Klenk H.-P."/>
        </authorList>
    </citation>
    <scope>NUCLEOTIDE SEQUENCE [LARGE SCALE GENOMIC DNA]</scope>
    <source>
        <strain evidence="2 3">DSM 45928</strain>
    </source>
</reference>
<evidence type="ECO:0000256" key="1">
    <source>
        <dbReference type="SAM" id="Phobius"/>
    </source>
</evidence>
<organism evidence="2 3">
    <name type="scientific">Stackebrandtia endophytica</name>
    <dbReference type="NCBI Taxonomy" id="1496996"/>
    <lineage>
        <taxon>Bacteria</taxon>
        <taxon>Bacillati</taxon>
        <taxon>Actinomycetota</taxon>
        <taxon>Actinomycetes</taxon>
        <taxon>Glycomycetales</taxon>
        <taxon>Glycomycetaceae</taxon>
        <taxon>Stackebrandtia</taxon>
    </lineage>
</organism>
<protein>
    <submittedName>
        <fullName evidence="2">Uncharacterized protein</fullName>
    </submittedName>
</protein>
<evidence type="ECO:0000313" key="2">
    <source>
        <dbReference type="EMBL" id="TQL76286.1"/>
    </source>
</evidence>
<sequence>MGNDVNHGKSVAVKIGTVASVIGILAFFGISNWQDLTSKLFGIEFGAEPSGTELFPVSFSHHDWTFTATSRPDVWDECPEAWGCVANIQATYTAEDPGMIAMVSVTRYSDHETAARAVDDQRSLEESMGIDGQGYSAVSGVYSVRAAVWDFIMNDPKAASYAIGRLVLDRLPTG</sequence>
<gene>
    <name evidence="2" type="ORF">FB566_1810</name>
</gene>
<dbReference type="EMBL" id="VFOW01000001">
    <property type="protein sequence ID" value="TQL76286.1"/>
    <property type="molecule type" value="Genomic_DNA"/>
</dbReference>
<feature type="transmembrane region" description="Helical" evidence="1">
    <location>
        <begin position="12"/>
        <end position="30"/>
    </location>
</feature>
<dbReference type="Proteomes" id="UP000317043">
    <property type="component" value="Unassembled WGS sequence"/>
</dbReference>
<name>A0A543AUM3_9ACTN</name>
<dbReference type="InParanoid" id="A0A543AUM3"/>
<keyword evidence="3" id="KW-1185">Reference proteome</keyword>
<evidence type="ECO:0000313" key="3">
    <source>
        <dbReference type="Proteomes" id="UP000317043"/>
    </source>
</evidence>